<organism evidence="2 3">
    <name type="scientific">Ehrlichia chaffeensis (strain ATCC CRL-10679 / Arkansas)</name>
    <dbReference type="NCBI Taxonomy" id="205920"/>
    <lineage>
        <taxon>Bacteria</taxon>
        <taxon>Pseudomonadati</taxon>
        <taxon>Pseudomonadota</taxon>
        <taxon>Alphaproteobacteria</taxon>
        <taxon>Rickettsiales</taxon>
        <taxon>Anaplasmataceae</taxon>
        <taxon>Ehrlichia</taxon>
    </lineage>
</organism>
<protein>
    <submittedName>
        <fullName evidence="2">Uncharacterized protein</fullName>
    </submittedName>
</protein>
<reference evidence="2 3" key="1">
    <citation type="journal article" date="2006" name="PLoS Genet.">
        <title>Comparative genomics of emerging human ehrlichiosis agents.</title>
        <authorList>
            <person name="Dunning Hotopp J.C."/>
            <person name="Lin M."/>
            <person name="Madupu R."/>
            <person name="Crabtree J."/>
            <person name="Angiuoli S.V."/>
            <person name="Eisen J.A."/>
            <person name="Seshadri R."/>
            <person name="Ren Q."/>
            <person name="Wu M."/>
            <person name="Utterback T.R."/>
            <person name="Smith S."/>
            <person name="Lewis M."/>
            <person name="Khouri H."/>
            <person name="Zhang C."/>
            <person name="Niu H."/>
            <person name="Lin Q."/>
            <person name="Ohashi N."/>
            <person name="Zhi N."/>
            <person name="Nelson W."/>
            <person name="Brinkac L.M."/>
            <person name="Dodson R.J."/>
            <person name="Rosovitz M.J."/>
            <person name="Sundaram J."/>
            <person name="Daugherty S.C."/>
            <person name="Davidsen T."/>
            <person name="Durkin A.S."/>
            <person name="Gwinn M."/>
            <person name="Haft D.H."/>
            <person name="Selengut J.D."/>
            <person name="Sullivan S.A."/>
            <person name="Zafar N."/>
            <person name="Zhou L."/>
            <person name="Benahmed F."/>
            <person name="Forberger H."/>
            <person name="Halpin R."/>
            <person name="Mulligan S."/>
            <person name="Robinson J."/>
            <person name="White O."/>
            <person name="Rikihisa Y."/>
            <person name="Tettelin H."/>
        </authorList>
    </citation>
    <scope>NUCLEOTIDE SEQUENCE [LARGE SCALE GENOMIC DNA]</scope>
    <source>
        <strain evidence="3">ATCC CRL-10679 / Arkansas</strain>
    </source>
</reference>
<keyword evidence="1" id="KW-1133">Transmembrane helix</keyword>
<dbReference type="AlphaFoldDB" id="Q2GH03"/>
<keyword evidence="3" id="KW-1185">Reference proteome</keyword>
<keyword evidence="1" id="KW-0472">Membrane</keyword>
<keyword evidence="1" id="KW-0812">Transmembrane</keyword>
<evidence type="ECO:0000256" key="1">
    <source>
        <dbReference type="SAM" id="Phobius"/>
    </source>
</evidence>
<dbReference type="KEGG" id="ech:ECH_0463"/>
<dbReference type="HOGENOM" id="CLU_3152275_0_0_5"/>
<dbReference type="EMBL" id="CP000236">
    <property type="protein sequence ID" value="ABD45003.1"/>
    <property type="molecule type" value="Genomic_DNA"/>
</dbReference>
<dbReference type="STRING" id="205920.ECH_0463"/>
<gene>
    <name evidence="2" type="ordered locus">ECH_0463</name>
</gene>
<evidence type="ECO:0000313" key="2">
    <source>
        <dbReference type="EMBL" id="ABD45003.1"/>
    </source>
</evidence>
<name>Q2GH03_EHRCR</name>
<sequence>MLYCANIINYHYQLYYWKLCDDFLYQYFCINVLPGVVYIGMRCVISIF</sequence>
<dbReference type="Proteomes" id="UP000008320">
    <property type="component" value="Chromosome"/>
</dbReference>
<accession>Q2GH03</accession>
<evidence type="ECO:0000313" key="3">
    <source>
        <dbReference type="Proteomes" id="UP000008320"/>
    </source>
</evidence>
<proteinExistence type="predicted"/>
<feature type="transmembrane region" description="Helical" evidence="1">
    <location>
        <begin position="24"/>
        <end position="45"/>
    </location>
</feature>